<keyword evidence="1" id="KW-0472">Membrane</keyword>
<dbReference type="RefSeq" id="WP_003012737.1">
    <property type="nucleotide sequence ID" value="NZ_JBHUPA010000007.1"/>
</dbReference>
<proteinExistence type="predicted"/>
<reference evidence="3" key="1">
    <citation type="journal article" date="2019" name="Int. J. Syst. Evol. Microbiol.">
        <title>The Global Catalogue of Microorganisms (GCM) 10K type strain sequencing project: providing services to taxonomists for standard genome sequencing and annotation.</title>
        <authorList>
            <consortium name="The Broad Institute Genomics Platform"/>
            <consortium name="The Broad Institute Genome Sequencing Center for Infectious Disease"/>
            <person name="Wu L."/>
            <person name="Ma J."/>
        </authorList>
    </citation>
    <scope>NUCLEOTIDE SEQUENCE [LARGE SCALE GENOMIC DNA]</scope>
    <source>
        <strain evidence="3">KCTC 23098</strain>
    </source>
</reference>
<organism evidence="2 3">
    <name type="scientific">Olivibacter jilunii</name>
    <dbReference type="NCBI Taxonomy" id="985016"/>
    <lineage>
        <taxon>Bacteria</taxon>
        <taxon>Pseudomonadati</taxon>
        <taxon>Bacteroidota</taxon>
        <taxon>Sphingobacteriia</taxon>
        <taxon>Sphingobacteriales</taxon>
        <taxon>Sphingobacteriaceae</taxon>
        <taxon>Olivibacter</taxon>
    </lineage>
</organism>
<accession>A0ABW6B111</accession>
<dbReference type="EMBL" id="JBHUPA010000007">
    <property type="protein sequence ID" value="MFD2963081.1"/>
    <property type="molecule type" value="Genomic_DNA"/>
</dbReference>
<dbReference type="Proteomes" id="UP001597560">
    <property type="component" value="Unassembled WGS sequence"/>
</dbReference>
<protein>
    <submittedName>
        <fullName evidence="2">Uncharacterized protein</fullName>
    </submittedName>
</protein>
<evidence type="ECO:0000256" key="1">
    <source>
        <dbReference type="SAM" id="Phobius"/>
    </source>
</evidence>
<keyword evidence="1" id="KW-0812">Transmembrane</keyword>
<comment type="caution">
    <text evidence="2">The sequence shown here is derived from an EMBL/GenBank/DDBJ whole genome shotgun (WGS) entry which is preliminary data.</text>
</comment>
<sequence>MFSITERESILCIGLSWGAFVLSALYIYGIYQFKTPTAPKILQWSYALGLRVAT</sequence>
<name>A0ABW6B111_9SPHI</name>
<gene>
    <name evidence="2" type="ORF">ACFS6J_14870</name>
</gene>
<feature type="transmembrane region" description="Helical" evidence="1">
    <location>
        <begin position="12"/>
        <end position="31"/>
    </location>
</feature>
<evidence type="ECO:0000313" key="2">
    <source>
        <dbReference type="EMBL" id="MFD2963081.1"/>
    </source>
</evidence>
<evidence type="ECO:0000313" key="3">
    <source>
        <dbReference type="Proteomes" id="UP001597560"/>
    </source>
</evidence>
<keyword evidence="1" id="KW-1133">Transmembrane helix</keyword>
<keyword evidence="3" id="KW-1185">Reference proteome</keyword>